<dbReference type="OrthoDB" id="5982258at2759"/>
<evidence type="ECO:0000256" key="2">
    <source>
        <dbReference type="ARBA" id="ARBA00023157"/>
    </source>
</evidence>
<dbReference type="OMA" id="MVQRATQ"/>
<protein>
    <submittedName>
        <fullName evidence="5">Uncharacterized protein</fullName>
    </submittedName>
</protein>
<dbReference type="AlphaFoldDB" id="A0A914B5X8"/>
<evidence type="ECO:0000259" key="3">
    <source>
        <dbReference type="PROSITE" id="PS50835"/>
    </source>
</evidence>
<evidence type="ECO:0000259" key="4">
    <source>
        <dbReference type="PROSITE" id="PS50853"/>
    </source>
</evidence>
<dbReference type="GO" id="GO:0098609">
    <property type="term" value="P:cell-cell adhesion"/>
    <property type="evidence" value="ECO:0007669"/>
    <property type="project" value="TreeGrafter"/>
</dbReference>
<evidence type="ECO:0000256" key="1">
    <source>
        <dbReference type="ARBA" id="ARBA00022737"/>
    </source>
</evidence>
<dbReference type="InterPro" id="IPR013098">
    <property type="entry name" value="Ig_I-set"/>
</dbReference>
<name>A0A914B5X8_PATMI</name>
<dbReference type="PANTHER" id="PTHR44170:SF56">
    <property type="entry name" value="FIBRONECTIN TYPE-III DOMAIN-CONTAINING PROTEIN"/>
    <property type="match status" value="1"/>
</dbReference>
<dbReference type="Gene3D" id="2.60.40.10">
    <property type="entry name" value="Immunoglobulins"/>
    <property type="match status" value="5"/>
</dbReference>
<dbReference type="InterPro" id="IPR036116">
    <property type="entry name" value="FN3_sf"/>
</dbReference>
<dbReference type="SMART" id="SM00409">
    <property type="entry name" value="IG"/>
    <property type="match status" value="3"/>
</dbReference>
<keyword evidence="2" id="KW-1015">Disulfide bond</keyword>
<reference evidence="5" key="1">
    <citation type="submission" date="2022-11" db="UniProtKB">
        <authorList>
            <consortium name="EnsemblMetazoa"/>
        </authorList>
    </citation>
    <scope>IDENTIFICATION</scope>
</reference>
<dbReference type="CDD" id="cd00063">
    <property type="entry name" value="FN3"/>
    <property type="match status" value="1"/>
</dbReference>
<feature type="domain" description="Fibronectin type-III" evidence="4">
    <location>
        <begin position="289"/>
        <end position="380"/>
    </location>
</feature>
<dbReference type="PANTHER" id="PTHR44170">
    <property type="entry name" value="PROTEIN SIDEKICK"/>
    <property type="match status" value="1"/>
</dbReference>
<sequence length="410" mass="44482">MVTAGELMVQRATQTDVGNYTCLASNEFGTAVSNPAQVQFSYLSIFQDDAKRYPVNESSSLVLPCEAPSGHPTPIISWTDGDDQPIFADGSSWNADHNLVQDGEGNLVFLQASLSNNGTYKCTASVSARPDYKTFSAIQTISVISGKVPKPTVTWTRLQDQSFSDHGPILSLRNVQQEQEDVYTCTASSSSGQDTATTSLHVEVAPFWIIEPSDTTIYEGKSTSMTCEAGGEPAPVLTWMQNGEHIPEYDGRSSVQVMDLKVYQCVASNTHGEIITNAFLNVTAALLLAPSNVVGTREGTDMEVQWSLLTSADVIGYKVLYWPEGGSENDAPVKTVDKNTDRITINDLKKDTTYYVRVKGYSSKGDGMASRELTVAKPDQGQNLPRGVASTITQSVLLVHLTLLVTFHLL</sequence>
<dbReference type="Proteomes" id="UP000887568">
    <property type="component" value="Unplaced"/>
</dbReference>
<dbReference type="SMART" id="SM00060">
    <property type="entry name" value="FN3"/>
    <property type="match status" value="1"/>
</dbReference>
<dbReference type="InterPro" id="IPR003599">
    <property type="entry name" value="Ig_sub"/>
</dbReference>
<feature type="domain" description="Ig-like" evidence="3">
    <location>
        <begin position="35"/>
        <end position="136"/>
    </location>
</feature>
<dbReference type="InterPro" id="IPR036179">
    <property type="entry name" value="Ig-like_dom_sf"/>
</dbReference>
<dbReference type="InterPro" id="IPR003961">
    <property type="entry name" value="FN3_dom"/>
</dbReference>
<dbReference type="Pfam" id="PF13927">
    <property type="entry name" value="Ig_3"/>
    <property type="match status" value="1"/>
</dbReference>
<dbReference type="SUPFAM" id="SSF49265">
    <property type="entry name" value="Fibronectin type III"/>
    <property type="match status" value="1"/>
</dbReference>
<feature type="domain" description="Ig-like" evidence="3">
    <location>
        <begin position="144"/>
        <end position="201"/>
    </location>
</feature>
<dbReference type="EnsemblMetazoa" id="XM_038215292.1">
    <property type="protein sequence ID" value="XP_038071220.1"/>
    <property type="gene ID" value="LOC119740091"/>
</dbReference>
<dbReference type="SMART" id="SM00408">
    <property type="entry name" value="IGc2"/>
    <property type="match status" value="3"/>
</dbReference>
<dbReference type="Pfam" id="PF07679">
    <property type="entry name" value="I-set"/>
    <property type="match status" value="1"/>
</dbReference>
<keyword evidence="1" id="KW-0677">Repeat</keyword>
<dbReference type="Pfam" id="PF13895">
    <property type="entry name" value="Ig_2"/>
    <property type="match status" value="1"/>
</dbReference>
<keyword evidence="6" id="KW-1185">Reference proteome</keyword>
<dbReference type="Pfam" id="PF00041">
    <property type="entry name" value="fn3"/>
    <property type="match status" value="1"/>
</dbReference>
<dbReference type="GeneID" id="119740091"/>
<dbReference type="InterPro" id="IPR003598">
    <property type="entry name" value="Ig_sub2"/>
</dbReference>
<organism evidence="5 6">
    <name type="scientific">Patiria miniata</name>
    <name type="common">Bat star</name>
    <name type="synonym">Asterina miniata</name>
    <dbReference type="NCBI Taxonomy" id="46514"/>
    <lineage>
        <taxon>Eukaryota</taxon>
        <taxon>Metazoa</taxon>
        <taxon>Echinodermata</taxon>
        <taxon>Eleutherozoa</taxon>
        <taxon>Asterozoa</taxon>
        <taxon>Asteroidea</taxon>
        <taxon>Valvatacea</taxon>
        <taxon>Valvatida</taxon>
        <taxon>Asterinidae</taxon>
        <taxon>Patiria</taxon>
    </lineage>
</organism>
<dbReference type="PROSITE" id="PS50853">
    <property type="entry name" value="FN3"/>
    <property type="match status" value="1"/>
</dbReference>
<dbReference type="InterPro" id="IPR013783">
    <property type="entry name" value="Ig-like_fold"/>
</dbReference>
<evidence type="ECO:0000313" key="5">
    <source>
        <dbReference type="EnsemblMetazoa" id="XP_038071220.1"/>
    </source>
</evidence>
<dbReference type="RefSeq" id="XP_038071220.1">
    <property type="nucleotide sequence ID" value="XM_038215292.1"/>
</dbReference>
<dbReference type="SUPFAM" id="SSF48726">
    <property type="entry name" value="Immunoglobulin"/>
    <property type="match status" value="4"/>
</dbReference>
<proteinExistence type="predicted"/>
<dbReference type="PROSITE" id="PS50835">
    <property type="entry name" value="IG_LIKE"/>
    <property type="match status" value="3"/>
</dbReference>
<dbReference type="InterPro" id="IPR007110">
    <property type="entry name" value="Ig-like_dom"/>
</dbReference>
<evidence type="ECO:0000313" key="6">
    <source>
        <dbReference type="Proteomes" id="UP000887568"/>
    </source>
</evidence>
<accession>A0A914B5X8</accession>
<feature type="domain" description="Ig-like" evidence="3">
    <location>
        <begin position="206"/>
        <end position="281"/>
    </location>
</feature>